<evidence type="ECO:0000313" key="6">
    <source>
        <dbReference type="Proteomes" id="UP000241690"/>
    </source>
</evidence>
<dbReference type="PROSITE" id="PS50075">
    <property type="entry name" value="CARRIER"/>
    <property type="match status" value="1"/>
</dbReference>
<dbReference type="GeneID" id="36626624"/>
<dbReference type="InterPro" id="IPR036291">
    <property type="entry name" value="NAD(P)-bd_dom_sf"/>
</dbReference>
<dbReference type="Gene3D" id="1.10.1200.10">
    <property type="entry name" value="ACP-like"/>
    <property type="match status" value="1"/>
</dbReference>
<dbReference type="CDD" id="cd05918">
    <property type="entry name" value="A_NRPS_SidN3_like"/>
    <property type="match status" value="1"/>
</dbReference>
<dbReference type="InterPro" id="IPR045851">
    <property type="entry name" value="AMP-bd_C_sf"/>
</dbReference>
<name>A0A2T3ZSM7_TRIHA</name>
<evidence type="ECO:0000256" key="2">
    <source>
        <dbReference type="ARBA" id="ARBA00022553"/>
    </source>
</evidence>
<dbReference type="InterPro" id="IPR009081">
    <property type="entry name" value="PP-bd_ACP"/>
</dbReference>
<evidence type="ECO:0000256" key="3">
    <source>
        <dbReference type="SAM" id="MobiDB-lite"/>
    </source>
</evidence>
<dbReference type="InterPro" id="IPR020806">
    <property type="entry name" value="PKS_PP-bd"/>
</dbReference>
<dbReference type="InterPro" id="IPR000873">
    <property type="entry name" value="AMP-dep_synth/lig_dom"/>
</dbReference>
<dbReference type="InterPro" id="IPR006162">
    <property type="entry name" value="Ppantetheine_attach_site"/>
</dbReference>
<organism evidence="5 6">
    <name type="scientific">Trichoderma harzianum CBS 226.95</name>
    <dbReference type="NCBI Taxonomy" id="983964"/>
    <lineage>
        <taxon>Eukaryota</taxon>
        <taxon>Fungi</taxon>
        <taxon>Dikarya</taxon>
        <taxon>Ascomycota</taxon>
        <taxon>Pezizomycotina</taxon>
        <taxon>Sordariomycetes</taxon>
        <taxon>Hypocreomycetidae</taxon>
        <taxon>Hypocreales</taxon>
        <taxon>Hypocreaceae</taxon>
        <taxon>Trichoderma</taxon>
    </lineage>
</organism>
<dbReference type="EMBL" id="KZ679707">
    <property type="protein sequence ID" value="PTB47806.1"/>
    <property type="molecule type" value="Genomic_DNA"/>
</dbReference>
<sequence>MNHDLDCINAIDVSAEVAASELSELWIRNTQVPRVISTTVQNLIAQRASIQGDHPAIVAWDGNYTYGELIRLASNLANYLSQHIGQPSGKVLPIVMSKSKWMPIAMVGALLGGWGIAPLDIRTPAARLAEILDILDPPCILTISESKIAIDTTVPIFAVDDLGLEYQLYSGVERLAENAATNVAAVVFTSGSTGSPKGVMLSPECISTTAECGSQILQLGRSSRLFQFSSFSFDISLHETFMTLVAGGCLCIPSETQRLNNLVAAINTMQANCICTTPSIVMSALAEAIVSTPIKLIVLTGEALTSRIGPLFDMDVSLFNWYGATECPIVSLAPLIKENSASSQIRSKHPGNCWVVQSDNADVLCGFGEVGELLVESPMLTMGYLNAPGQTETAFVVDPTWLTDGHACVKGRRGRLYRTGDLVRSNRDWTFDYIGRKDTMVKIRGQRVDLSAIEFRIWNYVQSGAMESPVRVREVLVESIISNQNTQNASISCFLCLECQPQYLPQKHLAKSTNLPSIYLYAPDPLLQNLQAEIDRSLRAVLPDYMIPSLYFQLPEVPFTPSGKIDRKLLRSLTLQLSSDDLMACRIFPQEGYVLPHNDTEVALQRLWAETLGLDAAVVHTNISFLQYGGDSLSAIALSKALRTEFSLSIQVPQLLRRETTIRHLATLVESHKNGQIVDGPQMDISTSLGAWVTRLGSTSINLPSADSLGSRGSQVLLTGATGYLGTHILGELFNNHQVRKIIILVRAANIDIARERVRKVAVTAGWWKESAFSRIEVWLGDLAEPRLGLQEEKWAKMANIDIIIHNGAVVNYSASYDALERANVVSTFHLLEAALQSQHLRTFIFISGGIKQGLHQSDEEYLRTLNESEGYSQAKYVSEQLTLAAGRLYNEVVHPSATREDEREPATTSRTFMVIKPGYIIGDQAAGLSNTDDYIWRLVAGAVRMGCFPSDPPDYWLDIAEVTYVAKYVARQAQLGIPNGSSGPMTPPRSIHSGCSSPSSEDDRENRTMKSTVVFHDMSRGLPVSEFWNAIQSQAQISLKQLDWDSWIGQANADIDRDKEAHPLWAIQLHLGPALGDRITAEEVKIRSTEEFDTSGEIEAAVRRSVEYLCNIQFIILPFKEGSLNSSHANWSYPSNSDTDSSVDDNEHLAQRRVIAGAQGKHYHTIISRSKLSYWA</sequence>
<proteinExistence type="predicted"/>
<dbReference type="Gene3D" id="3.30.300.30">
    <property type="match status" value="1"/>
</dbReference>
<dbReference type="Proteomes" id="UP000241690">
    <property type="component" value="Unassembled WGS sequence"/>
</dbReference>
<gene>
    <name evidence="5" type="ORF">M431DRAFT_501728</name>
</gene>
<protein>
    <recommendedName>
        <fullName evidence="4">Carrier domain-containing protein</fullName>
    </recommendedName>
</protein>
<dbReference type="InterPro" id="IPR013120">
    <property type="entry name" value="FAR_NAD-bd"/>
</dbReference>
<dbReference type="Gene3D" id="3.40.50.720">
    <property type="entry name" value="NAD(P)-binding Rossmann-like Domain"/>
    <property type="match status" value="1"/>
</dbReference>
<reference evidence="5 6" key="1">
    <citation type="submission" date="2016-07" db="EMBL/GenBank/DDBJ databases">
        <title>Multiple horizontal gene transfer events from other fungi enriched the ability of initially mycotrophic Trichoderma (Ascomycota) to feed on dead plant biomass.</title>
        <authorList>
            <consortium name="DOE Joint Genome Institute"/>
            <person name="Aerts A."/>
            <person name="Atanasova L."/>
            <person name="Chenthamara K."/>
            <person name="Zhang J."/>
            <person name="Grujic M."/>
            <person name="Henrissat B."/>
            <person name="Kuo A."/>
            <person name="Salamov A."/>
            <person name="Lipzen A."/>
            <person name="Labutti K."/>
            <person name="Barry K."/>
            <person name="Miao Y."/>
            <person name="Rahimi M.J."/>
            <person name="Shen Q."/>
            <person name="Grigoriev I.V."/>
            <person name="Kubicek C.P."/>
            <person name="Druzhinina I.S."/>
        </authorList>
    </citation>
    <scope>NUCLEOTIDE SEQUENCE [LARGE SCALE GENOMIC DNA]</scope>
    <source>
        <strain evidence="5 6">CBS 226.95</strain>
    </source>
</reference>
<feature type="domain" description="Carrier" evidence="4">
    <location>
        <begin position="598"/>
        <end position="673"/>
    </location>
</feature>
<evidence type="ECO:0000313" key="5">
    <source>
        <dbReference type="EMBL" id="PTB47806.1"/>
    </source>
</evidence>
<keyword evidence="1" id="KW-0596">Phosphopantetheine</keyword>
<dbReference type="GO" id="GO:0031177">
    <property type="term" value="F:phosphopantetheine binding"/>
    <property type="evidence" value="ECO:0007669"/>
    <property type="project" value="InterPro"/>
</dbReference>
<dbReference type="Pfam" id="PF00501">
    <property type="entry name" value="AMP-binding"/>
    <property type="match status" value="1"/>
</dbReference>
<dbReference type="PROSITE" id="PS00012">
    <property type="entry name" value="PHOSPHOPANTETHEINE"/>
    <property type="match status" value="1"/>
</dbReference>
<keyword evidence="2" id="KW-0597">Phosphoprotein</keyword>
<dbReference type="InterPro" id="IPR020845">
    <property type="entry name" value="AMP-binding_CS"/>
</dbReference>
<dbReference type="RefSeq" id="XP_024767483.1">
    <property type="nucleotide sequence ID" value="XM_024918055.1"/>
</dbReference>
<dbReference type="InterPro" id="IPR042099">
    <property type="entry name" value="ANL_N_sf"/>
</dbReference>
<accession>A0A2T3ZSM7</accession>
<dbReference type="Pfam" id="PF07993">
    <property type="entry name" value="NAD_binding_4"/>
    <property type="match status" value="1"/>
</dbReference>
<dbReference type="SUPFAM" id="SSF51735">
    <property type="entry name" value="NAD(P)-binding Rossmann-fold domains"/>
    <property type="match status" value="1"/>
</dbReference>
<dbReference type="SUPFAM" id="SSF47336">
    <property type="entry name" value="ACP-like"/>
    <property type="match status" value="1"/>
</dbReference>
<dbReference type="Gene3D" id="3.40.50.12780">
    <property type="entry name" value="N-terminal domain of ligase-like"/>
    <property type="match status" value="1"/>
</dbReference>
<dbReference type="InterPro" id="IPR036736">
    <property type="entry name" value="ACP-like_sf"/>
</dbReference>
<dbReference type="SMART" id="SM00823">
    <property type="entry name" value="PKS_PP"/>
    <property type="match status" value="1"/>
</dbReference>
<evidence type="ECO:0000259" key="4">
    <source>
        <dbReference type="PROSITE" id="PS50075"/>
    </source>
</evidence>
<feature type="region of interest" description="Disordered" evidence="3">
    <location>
        <begin position="980"/>
        <end position="1008"/>
    </location>
</feature>
<dbReference type="SUPFAM" id="SSF56801">
    <property type="entry name" value="Acetyl-CoA synthetase-like"/>
    <property type="match status" value="1"/>
</dbReference>
<dbReference type="Pfam" id="PF00550">
    <property type="entry name" value="PP-binding"/>
    <property type="match status" value="1"/>
</dbReference>
<keyword evidence="6" id="KW-1185">Reference proteome</keyword>
<dbReference type="AlphaFoldDB" id="A0A2T3ZSM7"/>
<dbReference type="STRING" id="983964.A0A2T3ZSM7"/>
<dbReference type="PANTHER" id="PTHR44845:SF4">
    <property type="entry name" value="NONRIBOSOMAL PEPTIDE SYNTHASE INPA"/>
    <property type="match status" value="1"/>
</dbReference>
<dbReference type="PANTHER" id="PTHR44845">
    <property type="entry name" value="CARRIER DOMAIN-CONTAINING PROTEIN"/>
    <property type="match status" value="1"/>
</dbReference>
<evidence type="ECO:0000256" key="1">
    <source>
        <dbReference type="ARBA" id="ARBA00022450"/>
    </source>
</evidence>
<dbReference type="PROSITE" id="PS00455">
    <property type="entry name" value="AMP_BINDING"/>
    <property type="match status" value="1"/>
</dbReference>